<dbReference type="InterPro" id="IPR036390">
    <property type="entry name" value="WH_DNA-bd_sf"/>
</dbReference>
<dbReference type="GO" id="GO:0043565">
    <property type="term" value="F:sequence-specific DNA binding"/>
    <property type="evidence" value="ECO:0007669"/>
    <property type="project" value="TreeGrafter"/>
</dbReference>
<dbReference type="Gene3D" id="3.40.190.290">
    <property type="match status" value="1"/>
</dbReference>
<protein>
    <submittedName>
        <fullName evidence="6">Transcriptional regulator</fullName>
    </submittedName>
</protein>
<evidence type="ECO:0000313" key="6">
    <source>
        <dbReference type="EMBL" id="KMO29468.1"/>
    </source>
</evidence>
<accession>A0A0J6S7U2</accession>
<dbReference type="EMBL" id="LABX01000204">
    <property type="protein sequence ID" value="KMO29468.1"/>
    <property type="molecule type" value="Genomic_DNA"/>
</dbReference>
<comment type="similarity">
    <text evidence="1">Belongs to the LysR transcriptional regulatory family.</text>
</comment>
<dbReference type="SUPFAM" id="SSF53850">
    <property type="entry name" value="Periplasmic binding protein-like II"/>
    <property type="match status" value="1"/>
</dbReference>
<dbReference type="InterPro" id="IPR036388">
    <property type="entry name" value="WH-like_DNA-bd_sf"/>
</dbReference>
<dbReference type="PANTHER" id="PTHR30427">
    <property type="entry name" value="TRANSCRIPTIONAL ACTIVATOR PROTEIN LYSR"/>
    <property type="match status" value="1"/>
</dbReference>
<evidence type="ECO:0000259" key="5">
    <source>
        <dbReference type="PROSITE" id="PS50931"/>
    </source>
</evidence>
<dbReference type="GO" id="GO:0003700">
    <property type="term" value="F:DNA-binding transcription factor activity"/>
    <property type="evidence" value="ECO:0007669"/>
    <property type="project" value="InterPro"/>
</dbReference>
<feature type="domain" description="HTH lysR-type" evidence="5">
    <location>
        <begin position="4"/>
        <end position="61"/>
    </location>
</feature>
<comment type="caution">
    <text evidence="6">The sequence shown here is derived from an EMBL/GenBank/DDBJ whole genome shotgun (WGS) entry which is preliminary data.</text>
</comment>
<dbReference type="InterPro" id="IPR005119">
    <property type="entry name" value="LysR_subst-bd"/>
</dbReference>
<evidence type="ECO:0000256" key="1">
    <source>
        <dbReference type="ARBA" id="ARBA00009437"/>
    </source>
</evidence>
<dbReference type="Gene3D" id="1.10.10.10">
    <property type="entry name" value="Winged helix-like DNA-binding domain superfamily/Winged helix DNA-binding domain"/>
    <property type="match status" value="1"/>
</dbReference>
<gene>
    <name evidence="6" type="ORF">VP06_24645</name>
</gene>
<proteinExistence type="inferred from homology"/>
<dbReference type="OrthoDB" id="8479870at2"/>
<dbReference type="InterPro" id="IPR037424">
    <property type="entry name" value="NocR_PBP2"/>
</dbReference>
<dbReference type="PRINTS" id="PR00039">
    <property type="entry name" value="HTHLYSR"/>
</dbReference>
<dbReference type="Pfam" id="PF03466">
    <property type="entry name" value="LysR_substrate"/>
    <property type="match status" value="1"/>
</dbReference>
<evidence type="ECO:0000256" key="4">
    <source>
        <dbReference type="ARBA" id="ARBA00023163"/>
    </source>
</evidence>
<reference evidence="6 7" key="1">
    <citation type="submission" date="2015-03" db="EMBL/GenBank/DDBJ databases">
        <title>Genome sequencing of Methylobacterium aquaticum DSM16371 type strain.</title>
        <authorList>
            <person name="Chaudhry V."/>
            <person name="Patil P.B."/>
        </authorList>
    </citation>
    <scope>NUCLEOTIDE SEQUENCE [LARGE SCALE GENOMIC DNA]</scope>
    <source>
        <strain evidence="6 7">DSM 16371</strain>
    </source>
</reference>
<dbReference type="Pfam" id="PF00126">
    <property type="entry name" value="HTH_1"/>
    <property type="match status" value="1"/>
</dbReference>
<sequence length="307" mass="33216">MARINLRQVEAFRATMLTGSVTEAAALMGVTQPAVSRLLRDLQALLNMPLFEKRGTGLVPNAAATALYTEVERSFVGLERIGAAAEEIRSRRTGFLRVAALPALANGYLPRLAGHFLKERPNLNLSLFGVISPIVVDWVTNNQCDVGFAEVPIAHDGVPSRRLPAVARVAVLPEGHRLAEKAEIGPRDFEGETFVSLSAGSTGRHLVDQVFHRDGVRRILRIETALSEILCGLVSSGIGVSISDPFTAREFEGRGVVVRPFVPRIEFEFAAVFPAQRSPSPVALDLVEAVQQSMATAPYAGLSRSER</sequence>
<dbReference type="CDD" id="cd08415">
    <property type="entry name" value="PBP2_LysR_opines_like"/>
    <property type="match status" value="1"/>
</dbReference>
<dbReference type="PROSITE" id="PS50931">
    <property type="entry name" value="HTH_LYSR"/>
    <property type="match status" value="1"/>
</dbReference>
<organism evidence="6 7">
    <name type="scientific">Methylobacterium aquaticum</name>
    <dbReference type="NCBI Taxonomy" id="270351"/>
    <lineage>
        <taxon>Bacteria</taxon>
        <taxon>Pseudomonadati</taxon>
        <taxon>Pseudomonadota</taxon>
        <taxon>Alphaproteobacteria</taxon>
        <taxon>Hyphomicrobiales</taxon>
        <taxon>Methylobacteriaceae</taxon>
        <taxon>Methylobacterium</taxon>
    </lineage>
</organism>
<dbReference type="GO" id="GO:0010628">
    <property type="term" value="P:positive regulation of gene expression"/>
    <property type="evidence" value="ECO:0007669"/>
    <property type="project" value="TreeGrafter"/>
</dbReference>
<dbReference type="Proteomes" id="UP000035929">
    <property type="component" value="Unassembled WGS sequence"/>
</dbReference>
<keyword evidence="3" id="KW-0238">DNA-binding</keyword>
<dbReference type="PATRIC" id="fig|270351.6.peg.2951"/>
<dbReference type="AlphaFoldDB" id="A0A0J6S7U2"/>
<dbReference type="PANTHER" id="PTHR30427:SF1">
    <property type="entry name" value="TRANSCRIPTIONAL ACTIVATOR PROTEIN LYSR"/>
    <property type="match status" value="1"/>
</dbReference>
<evidence type="ECO:0000256" key="3">
    <source>
        <dbReference type="ARBA" id="ARBA00023125"/>
    </source>
</evidence>
<evidence type="ECO:0000256" key="2">
    <source>
        <dbReference type="ARBA" id="ARBA00023015"/>
    </source>
</evidence>
<keyword evidence="2" id="KW-0805">Transcription regulation</keyword>
<keyword evidence="4" id="KW-0804">Transcription</keyword>
<dbReference type="SUPFAM" id="SSF46785">
    <property type="entry name" value="Winged helix' DNA-binding domain"/>
    <property type="match status" value="1"/>
</dbReference>
<name>A0A0J6S7U2_9HYPH</name>
<dbReference type="RefSeq" id="WP_048466428.1">
    <property type="nucleotide sequence ID" value="NZ_JBNTQU010000017.1"/>
</dbReference>
<dbReference type="InterPro" id="IPR000847">
    <property type="entry name" value="LysR_HTH_N"/>
</dbReference>
<evidence type="ECO:0000313" key="7">
    <source>
        <dbReference type="Proteomes" id="UP000035929"/>
    </source>
</evidence>